<dbReference type="InterPro" id="IPR032675">
    <property type="entry name" value="LRR_dom_sf"/>
</dbReference>
<dbReference type="OrthoDB" id="629492at2759"/>
<proteinExistence type="predicted"/>
<evidence type="ECO:0000259" key="1">
    <source>
        <dbReference type="SMART" id="SM00256"/>
    </source>
</evidence>
<dbReference type="GO" id="GO:0019005">
    <property type="term" value="C:SCF ubiquitin ligase complex"/>
    <property type="evidence" value="ECO:0007669"/>
    <property type="project" value="TreeGrafter"/>
</dbReference>
<dbReference type="InterPro" id="IPR006553">
    <property type="entry name" value="Leu-rich_rpt_Cys-con_subtyp"/>
</dbReference>
<dbReference type="Proteomes" id="UP000193560">
    <property type="component" value="Unassembled WGS sequence"/>
</dbReference>
<comment type="caution">
    <text evidence="2">The sequence shown here is derived from an EMBL/GenBank/DDBJ whole genome shotgun (WGS) entry which is preliminary data.</text>
</comment>
<dbReference type="SMART" id="SM00367">
    <property type="entry name" value="LRR_CC"/>
    <property type="match status" value="5"/>
</dbReference>
<accession>A0A1X2J2S2</accession>
<dbReference type="PANTHER" id="PTHR13318">
    <property type="entry name" value="PARTNER OF PAIRED, ISOFORM B-RELATED"/>
    <property type="match status" value="1"/>
</dbReference>
<reference evidence="2 3" key="1">
    <citation type="submission" date="2016-07" db="EMBL/GenBank/DDBJ databases">
        <title>Pervasive Adenine N6-methylation of Active Genes in Fungi.</title>
        <authorList>
            <consortium name="DOE Joint Genome Institute"/>
            <person name="Mondo S.J."/>
            <person name="Dannebaum R.O."/>
            <person name="Kuo R.C."/>
            <person name="Labutti K."/>
            <person name="Haridas S."/>
            <person name="Kuo A."/>
            <person name="Salamov A."/>
            <person name="Ahrendt S.R."/>
            <person name="Lipzen A."/>
            <person name="Sullivan W."/>
            <person name="Andreopoulos W.B."/>
            <person name="Clum A."/>
            <person name="Lindquist E."/>
            <person name="Daum C."/>
            <person name="Ramamoorthy G.K."/>
            <person name="Gryganskyi A."/>
            <person name="Culley D."/>
            <person name="Magnuson J.K."/>
            <person name="James T.Y."/>
            <person name="O'Malley M.A."/>
            <person name="Stajich J.E."/>
            <person name="Spatafora J.W."/>
            <person name="Visel A."/>
            <person name="Grigoriev I.V."/>
        </authorList>
    </citation>
    <scope>NUCLEOTIDE SEQUENCE [LARGE SCALE GENOMIC DNA]</scope>
    <source>
        <strain evidence="2 3">NRRL 1336</strain>
    </source>
</reference>
<keyword evidence="3" id="KW-1185">Reference proteome</keyword>
<dbReference type="AlphaFoldDB" id="A0A1X2J2S2"/>
<dbReference type="STRING" id="90262.A0A1X2J2S2"/>
<name>A0A1X2J2S2_9FUNG</name>
<dbReference type="Gene3D" id="1.25.40.10">
    <property type="entry name" value="Tetratricopeptide repeat domain"/>
    <property type="match status" value="1"/>
</dbReference>
<dbReference type="SUPFAM" id="SSF52047">
    <property type="entry name" value="RNI-like"/>
    <property type="match status" value="1"/>
</dbReference>
<organism evidence="2 3">
    <name type="scientific">Absidia repens</name>
    <dbReference type="NCBI Taxonomy" id="90262"/>
    <lineage>
        <taxon>Eukaryota</taxon>
        <taxon>Fungi</taxon>
        <taxon>Fungi incertae sedis</taxon>
        <taxon>Mucoromycota</taxon>
        <taxon>Mucoromycotina</taxon>
        <taxon>Mucoromycetes</taxon>
        <taxon>Mucorales</taxon>
        <taxon>Cunninghamellaceae</taxon>
        <taxon>Absidia</taxon>
    </lineage>
</organism>
<dbReference type="InterPro" id="IPR011990">
    <property type="entry name" value="TPR-like_helical_dom_sf"/>
</dbReference>
<evidence type="ECO:0000313" key="3">
    <source>
        <dbReference type="Proteomes" id="UP000193560"/>
    </source>
</evidence>
<dbReference type="InterPro" id="IPR036047">
    <property type="entry name" value="F-box-like_dom_sf"/>
</dbReference>
<sequence length="698" mass="79435">MASAVLLFYSYLSRYISNSLDSNTYCLNVIQQQGQTLYENGKYRKAYRVFFGLQQLQHQQWTNPYHWQHQQQKLLLYYQIKCLIHLGKRQEALNICYTSVKICPSPIWYLLATDMYIQDGHWDLALEVVRIGYSSSILGGDKWGELMLQERILYEGHLRQNQYVKAHMDLVEILSYDIVCSIFMLLPLKSFVHCSGVSRSWRSLTLTNPLFWQHLDFTGTRFRPVPSTTIQLYLSRLQDAPLLSLLVHNEQNAQDLLKYLCQTNCSKLFELDWTSFQCSTKASWPLFRQVIFSAGKSLTTIRLGSGWFWLNELIDLVSTTTCPYLTTLDIYGCFTGHAPYYHNDNDDDTNGRFTTMTTTSFLTHDKSLPPLSLRYLGLSDVHGLTASHLGTILLRCPHLAELVLHNCPVNIIPTIGLLSHACPLLQQFSYHQNKSNQFSPRAITTTIEPLSHPIIPFWIASQQHHTLPTRFRNGDQPTYSNLLANTTSSTNKLCNDDTGHAYWKKLTLIQTKTLTDDLLHSLLSGSYHSVQTLDLRGNKRLTDHSIFNTMVHLHPNDGVDDAKLKNGGVALPSLEECSFADCLHITEVGLCSLFEHTPRLRQVDLSGLSGVTDVVLLSMALHCPYLSIVRLAHCRSMTDDGVRCFIDTFAKNSKKEQLPNKDKAGDDGGLLQELDLTDTYLSMECLAYVMCHIQRSGI</sequence>
<dbReference type="EMBL" id="MCGE01000001">
    <property type="protein sequence ID" value="ORZ26132.1"/>
    <property type="molecule type" value="Genomic_DNA"/>
</dbReference>
<protein>
    <recommendedName>
        <fullName evidence="1">F-box domain-containing protein</fullName>
    </recommendedName>
</protein>
<feature type="domain" description="F-box" evidence="1">
    <location>
        <begin position="174"/>
        <end position="214"/>
    </location>
</feature>
<dbReference type="SUPFAM" id="SSF48452">
    <property type="entry name" value="TPR-like"/>
    <property type="match status" value="1"/>
</dbReference>
<dbReference type="Gene3D" id="3.80.10.10">
    <property type="entry name" value="Ribonuclease Inhibitor"/>
    <property type="match status" value="2"/>
</dbReference>
<dbReference type="SUPFAM" id="SSF81383">
    <property type="entry name" value="F-box domain"/>
    <property type="match status" value="1"/>
</dbReference>
<gene>
    <name evidence="2" type="ORF">BCR42DRAFT_20323</name>
</gene>
<dbReference type="Pfam" id="PF12937">
    <property type="entry name" value="F-box-like"/>
    <property type="match status" value="1"/>
</dbReference>
<evidence type="ECO:0000313" key="2">
    <source>
        <dbReference type="EMBL" id="ORZ26132.1"/>
    </source>
</evidence>
<dbReference type="InterPro" id="IPR001810">
    <property type="entry name" value="F-box_dom"/>
</dbReference>
<dbReference type="GO" id="GO:0031146">
    <property type="term" value="P:SCF-dependent proteasomal ubiquitin-dependent protein catabolic process"/>
    <property type="evidence" value="ECO:0007669"/>
    <property type="project" value="TreeGrafter"/>
</dbReference>
<dbReference type="SMART" id="SM00256">
    <property type="entry name" value="FBOX"/>
    <property type="match status" value="1"/>
</dbReference>